<gene>
    <name evidence="9" type="ORF">CKO25_16960</name>
</gene>
<dbReference type="InterPro" id="IPR042106">
    <property type="entry name" value="Nuo/plastoQ_OxRdtase_6_NuoJ"/>
</dbReference>
<dbReference type="RefSeq" id="WP_200389119.1">
    <property type="nucleotide sequence ID" value="NZ_NRSD01000023.1"/>
</dbReference>
<feature type="domain" description="MrpA C-terminal/MbhD" evidence="8">
    <location>
        <begin position="12"/>
        <end position="77"/>
    </location>
</feature>
<keyword evidence="10" id="KW-1185">Reference proteome</keyword>
<reference evidence="9 10" key="1">
    <citation type="journal article" date="2020" name="Microorganisms">
        <title>Osmotic Adaptation and Compatible Solute Biosynthesis of Phototrophic Bacteria as Revealed from Genome Analyses.</title>
        <authorList>
            <person name="Imhoff J.F."/>
            <person name="Rahn T."/>
            <person name="Kunzel S."/>
            <person name="Keller A."/>
            <person name="Neulinger S.C."/>
        </authorList>
    </citation>
    <scope>NUCLEOTIDE SEQUENCE [LARGE SCALE GENOMIC DNA]</scope>
    <source>
        <strain evidence="9 10">DSM 21303</strain>
    </source>
</reference>
<keyword evidence="3 7" id="KW-0812">Transmembrane</keyword>
<evidence type="ECO:0000256" key="1">
    <source>
        <dbReference type="ARBA" id="ARBA00004651"/>
    </source>
</evidence>
<dbReference type="AlphaFoldDB" id="A0A9X0WKB2"/>
<organism evidence="9 10">
    <name type="scientific">Thiocapsa imhoffii</name>
    <dbReference type="NCBI Taxonomy" id="382777"/>
    <lineage>
        <taxon>Bacteria</taxon>
        <taxon>Pseudomonadati</taxon>
        <taxon>Pseudomonadota</taxon>
        <taxon>Gammaproteobacteria</taxon>
        <taxon>Chromatiales</taxon>
        <taxon>Chromatiaceae</taxon>
        <taxon>Thiocapsa</taxon>
    </lineage>
</organism>
<evidence type="ECO:0000256" key="4">
    <source>
        <dbReference type="ARBA" id="ARBA00022989"/>
    </source>
</evidence>
<evidence type="ECO:0000256" key="7">
    <source>
        <dbReference type="SAM" id="Phobius"/>
    </source>
</evidence>
<proteinExistence type="predicted"/>
<dbReference type="GO" id="GO:0005886">
    <property type="term" value="C:plasma membrane"/>
    <property type="evidence" value="ECO:0007669"/>
    <property type="project" value="UniProtKB-SubCell"/>
</dbReference>
<dbReference type="InterPro" id="IPR025383">
    <property type="entry name" value="MrpA_C/MbhD"/>
</dbReference>
<evidence type="ECO:0000313" key="9">
    <source>
        <dbReference type="EMBL" id="MBK1646306.1"/>
    </source>
</evidence>
<keyword evidence="2" id="KW-1003">Cell membrane</keyword>
<evidence type="ECO:0000256" key="2">
    <source>
        <dbReference type="ARBA" id="ARBA00022475"/>
    </source>
</evidence>
<comment type="subcellular location">
    <subcellularLocation>
        <location evidence="1">Cell membrane</location>
        <topology evidence="1">Multi-pass membrane protein</topology>
    </subcellularLocation>
</comment>
<dbReference type="Gene3D" id="1.20.120.1200">
    <property type="entry name" value="NADH-ubiquinone/plastoquinone oxidoreductase chain 6, subunit NuoJ"/>
    <property type="match status" value="1"/>
</dbReference>
<feature type="region of interest" description="Disordered" evidence="6">
    <location>
        <begin position="77"/>
        <end position="99"/>
    </location>
</feature>
<dbReference type="Proteomes" id="UP001138802">
    <property type="component" value="Unassembled WGS sequence"/>
</dbReference>
<dbReference type="Pfam" id="PF13244">
    <property type="entry name" value="MbhD"/>
    <property type="match status" value="1"/>
</dbReference>
<feature type="transmembrane region" description="Helical" evidence="7">
    <location>
        <begin position="29"/>
        <end position="47"/>
    </location>
</feature>
<dbReference type="EMBL" id="NRSD01000023">
    <property type="protein sequence ID" value="MBK1646306.1"/>
    <property type="molecule type" value="Genomic_DNA"/>
</dbReference>
<evidence type="ECO:0000313" key="10">
    <source>
        <dbReference type="Proteomes" id="UP001138802"/>
    </source>
</evidence>
<evidence type="ECO:0000256" key="5">
    <source>
        <dbReference type="ARBA" id="ARBA00023136"/>
    </source>
</evidence>
<protein>
    <submittedName>
        <fullName evidence="9">Sodium:proton antiporter</fullName>
    </submittedName>
</protein>
<keyword evidence="4 7" id="KW-1133">Transmembrane helix</keyword>
<sequence length="99" mass="10606">MTALIALTLFVWMIGGALFAVRQTDLLQAIIGLSLLSLGAVGQFFLLQAPDVALTEAAIGVAAGTFVLLMALRQMGRDESADPSHDQRDQRDQRGESHP</sequence>
<evidence type="ECO:0000256" key="6">
    <source>
        <dbReference type="SAM" id="MobiDB-lite"/>
    </source>
</evidence>
<accession>A0A9X0WKB2</accession>
<comment type="caution">
    <text evidence="9">The sequence shown here is derived from an EMBL/GenBank/DDBJ whole genome shotgun (WGS) entry which is preliminary data.</text>
</comment>
<keyword evidence="5 7" id="KW-0472">Membrane</keyword>
<evidence type="ECO:0000259" key="8">
    <source>
        <dbReference type="Pfam" id="PF13244"/>
    </source>
</evidence>
<name>A0A9X0WKB2_9GAMM</name>
<feature type="transmembrane region" description="Helical" evidence="7">
    <location>
        <begin position="54"/>
        <end position="72"/>
    </location>
</feature>
<evidence type="ECO:0000256" key="3">
    <source>
        <dbReference type="ARBA" id="ARBA00022692"/>
    </source>
</evidence>